<feature type="transmembrane region" description="Helical" evidence="1">
    <location>
        <begin position="145"/>
        <end position="165"/>
    </location>
</feature>
<organism evidence="2 3">
    <name type="scientific">Orenia metallireducens</name>
    <dbReference type="NCBI Taxonomy" id="1413210"/>
    <lineage>
        <taxon>Bacteria</taxon>
        <taxon>Bacillati</taxon>
        <taxon>Bacillota</taxon>
        <taxon>Clostridia</taxon>
        <taxon>Halanaerobiales</taxon>
        <taxon>Halobacteroidaceae</taxon>
        <taxon>Orenia</taxon>
    </lineage>
</organism>
<dbReference type="EMBL" id="OBDZ01000058">
    <property type="protein sequence ID" value="SNY47770.1"/>
    <property type="molecule type" value="Genomic_DNA"/>
</dbReference>
<protein>
    <submittedName>
        <fullName evidence="2">Uncharacterized protein</fullName>
    </submittedName>
</protein>
<feature type="transmembrane region" description="Helical" evidence="1">
    <location>
        <begin position="177"/>
        <end position="197"/>
    </location>
</feature>
<proteinExistence type="predicted"/>
<feature type="transmembrane region" description="Helical" evidence="1">
    <location>
        <begin position="119"/>
        <end position="139"/>
    </location>
</feature>
<feature type="transmembrane region" description="Helical" evidence="1">
    <location>
        <begin position="12"/>
        <end position="32"/>
    </location>
</feature>
<feature type="transmembrane region" description="Helical" evidence="1">
    <location>
        <begin position="68"/>
        <end position="86"/>
    </location>
</feature>
<keyword evidence="1" id="KW-0812">Transmembrane</keyword>
<keyword evidence="1" id="KW-1133">Transmembrane helix</keyword>
<gene>
    <name evidence="2" type="ORF">SAMN06265827_1581</name>
</gene>
<dbReference type="AlphaFoldDB" id="A0A285IIE1"/>
<dbReference type="OrthoDB" id="9999947at2"/>
<sequence>MELNRKALFKSFLLYLGLLILIELSSVFSKIYLSEKSVLTLAGIWMLLTIPIYILSKKIKYLNYTYSVFNALIAGVAIGSYYSFKAVNLDNIFFWIVGFCLAMVINHWLIVITNNYKKISLINIILSLIGMGLTIYLLITLNSSLGTYLLFLTVIYLCFFIALYLNKEESFNYLDLVNFASLLMFGGVFLIILIIITEGDGVEFLDMSWWKDGKRRT</sequence>
<evidence type="ECO:0000313" key="3">
    <source>
        <dbReference type="Proteomes" id="UP000219573"/>
    </source>
</evidence>
<keyword evidence="3" id="KW-1185">Reference proteome</keyword>
<feature type="transmembrane region" description="Helical" evidence="1">
    <location>
        <begin position="38"/>
        <end position="56"/>
    </location>
</feature>
<evidence type="ECO:0000313" key="2">
    <source>
        <dbReference type="EMBL" id="SNY47770.1"/>
    </source>
</evidence>
<reference evidence="3" key="1">
    <citation type="submission" date="2017-09" db="EMBL/GenBank/DDBJ databases">
        <authorList>
            <person name="Varghese N."/>
            <person name="Submissions S."/>
        </authorList>
    </citation>
    <scope>NUCLEOTIDE SEQUENCE [LARGE SCALE GENOMIC DNA]</scope>
    <source>
        <strain evidence="3">MSL47</strain>
    </source>
</reference>
<name>A0A285IIE1_9FIRM</name>
<dbReference type="RefSeq" id="WP_097019670.1">
    <property type="nucleotide sequence ID" value="NZ_OBDZ01000058.1"/>
</dbReference>
<keyword evidence="1" id="KW-0472">Membrane</keyword>
<accession>A0A285IIE1</accession>
<dbReference type="Proteomes" id="UP000219573">
    <property type="component" value="Unassembled WGS sequence"/>
</dbReference>
<feature type="transmembrane region" description="Helical" evidence="1">
    <location>
        <begin position="92"/>
        <end position="112"/>
    </location>
</feature>
<evidence type="ECO:0000256" key="1">
    <source>
        <dbReference type="SAM" id="Phobius"/>
    </source>
</evidence>